<evidence type="ECO:0000313" key="7">
    <source>
        <dbReference type="Proteomes" id="UP000031532"/>
    </source>
</evidence>
<sequence>MSLGILDRVRAAAQEVAARANYVRIDESSIPAYVASLPIEQASSPKLDPRYHYLGDPREIVAYLLTLNAINFGSGYFPHLQKRPRLSGYFTIATSLKERFESRGAFRARELCRLTPEDCANIFEQNLTKPPIRELMGLFASAWNELGRHLLDRYEGDFVGLVNAADSSAERLVELLVKMPHFQDIQTYNNLEVPFYKRAQLTAADLSTALGNQSFGFFNDLPRLTIFADNLIPHVLRIDNVLQYKQSLAAKIDAEELIGAGTEEEVEIRACTIHAAELIVAELRRLGHKVSALKLDYFLWNRGQQPEYKSRPRHRTRTIFY</sequence>
<evidence type="ECO:0000256" key="1">
    <source>
        <dbReference type="ARBA" id="ARBA00022801"/>
    </source>
</evidence>
<evidence type="ECO:0000256" key="2">
    <source>
        <dbReference type="ARBA" id="ARBA00035119"/>
    </source>
</evidence>
<dbReference type="InterPro" id="IPR019438">
    <property type="entry name" value="Q_salvage"/>
</dbReference>
<keyword evidence="7" id="KW-1185">Reference proteome</keyword>
<comment type="similarity">
    <text evidence="2">Belongs to the QNG1 protein family.</text>
</comment>
<dbReference type="OrthoDB" id="145736at2"/>
<reference evidence="6 7" key="1">
    <citation type="journal article" date="2015" name="Genome Announc.">
        <title>Draft Genome Sequence of the Terrestrial Cyanobacterium Scytonema millei VB511283, Isolated from Eastern India.</title>
        <authorList>
            <person name="Sen D."/>
            <person name="Chandrababunaidu M.M."/>
            <person name="Singh D."/>
            <person name="Sanghi N."/>
            <person name="Ghorai A."/>
            <person name="Mishra G.P."/>
            <person name="Madduluri M."/>
            <person name="Adhikary S.P."/>
            <person name="Tripathy S."/>
        </authorList>
    </citation>
    <scope>NUCLEOTIDE SEQUENCE [LARGE SCALE GENOMIC DNA]</scope>
    <source>
        <strain evidence="6 7">VB511283</strain>
    </source>
</reference>
<gene>
    <name evidence="6" type="ORF">QH73_0024770</name>
</gene>
<dbReference type="GO" id="GO:0006400">
    <property type="term" value="P:tRNA modification"/>
    <property type="evidence" value="ECO:0007669"/>
    <property type="project" value="TreeGrafter"/>
</dbReference>
<keyword evidence="1" id="KW-0378">Hydrolase</keyword>
<protein>
    <recommendedName>
        <fullName evidence="3">Queuosine 5'-phosphate N-glycosylase/hydrolase</fullName>
    </recommendedName>
    <alternativeName>
        <fullName evidence="4">Queuosine-nucleotide N-glycosylase/hydrolase</fullName>
    </alternativeName>
</protein>
<dbReference type="GO" id="GO:0016787">
    <property type="term" value="F:hydrolase activity"/>
    <property type="evidence" value="ECO:0007669"/>
    <property type="project" value="UniProtKB-KW"/>
</dbReference>
<name>A0A9X5I7N9_9CYAN</name>
<dbReference type="RefSeq" id="WP_039713102.1">
    <property type="nucleotide sequence ID" value="NZ_JTJC03000011.1"/>
</dbReference>
<dbReference type="PANTHER" id="PTHR21314:SF0">
    <property type="entry name" value="QUEUOSINE 5'-PHOSPHATE N-GLYCOSYLASE_HYDROLASE"/>
    <property type="match status" value="1"/>
</dbReference>
<comment type="caution">
    <text evidence="6">The sequence shown here is derived from an EMBL/GenBank/DDBJ whole genome shotgun (WGS) entry which is preliminary data.</text>
</comment>
<comment type="catalytic activity">
    <reaction evidence="5">
        <text>queuosine 5'-phosphate + H2O = queuine + D-ribose 5-phosphate</text>
        <dbReference type="Rhea" id="RHEA:75387"/>
        <dbReference type="ChEBI" id="CHEBI:15377"/>
        <dbReference type="ChEBI" id="CHEBI:17433"/>
        <dbReference type="ChEBI" id="CHEBI:78346"/>
        <dbReference type="ChEBI" id="CHEBI:194371"/>
    </reaction>
    <physiologicalReaction direction="left-to-right" evidence="5">
        <dbReference type="Rhea" id="RHEA:75388"/>
    </physiologicalReaction>
</comment>
<evidence type="ECO:0000313" key="6">
    <source>
        <dbReference type="EMBL" id="NHC37814.1"/>
    </source>
</evidence>
<evidence type="ECO:0000256" key="3">
    <source>
        <dbReference type="ARBA" id="ARBA00035306"/>
    </source>
</evidence>
<dbReference type="EMBL" id="JTJC03000011">
    <property type="protein sequence ID" value="NHC37814.1"/>
    <property type="molecule type" value="Genomic_DNA"/>
</dbReference>
<dbReference type="Pfam" id="PF10343">
    <property type="entry name" value="Q_salvage"/>
    <property type="match status" value="1"/>
</dbReference>
<accession>A0A9X5I7N9</accession>
<evidence type="ECO:0000256" key="4">
    <source>
        <dbReference type="ARBA" id="ARBA00035393"/>
    </source>
</evidence>
<organism evidence="6 7">
    <name type="scientific">Scytonema millei VB511283</name>
    <dbReference type="NCBI Taxonomy" id="1245923"/>
    <lineage>
        <taxon>Bacteria</taxon>
        <taxon>Bacillati</taxon>
        <taxon>Cyanobacteriota</taxon>
        <taxon>Cyanophyceae</taxon>
        <taxon>Nostocales</taxon>
        <taxon>Scytonemataceae</taxon>
        <taxon>Scytonema</taxon>
    </lineage>
</organism>
<dbReference type="PANTHER" id="PTHR21314">
    <property type="entry name" value="QUEUOSINE 5'-PHOSPHATE N-GLYCOSYLASE_HYDROLASE-RELATED"/>
    <property type="match status" value="1"/>
</dbReference>
<evidence type="ECO:0000256" key="5">
    <source>
        <dbReference type="ARBA" id="ARBA00048204"/>
    </source>
</evidence>
<dbReference type="Proteomes" id="UP000031532">
    <property type="component" value="Unassembled WGS sequence"/>
</dbReference>
<proteinExistence type="inferred from homology"/>
<dbReference type="AlphaFoldDB" id="A0A9X5I7N9"/>